<proteinExistence type="predicted"/>
<evidence type="ECO:0000313" key="1">
    <source>
        <dbReference type="EMBL" id="KAG0145331.1"/>
    </source>
</evidence>
<sequence>MNARSCNPRCRLSLKRHRKTNLLARKTQSHNPPIIRSSNLWPTPKKSNRDVIKIPFHSFLQSDLVEKFKSFLNQTSLDLAAPLPKTPNLGVVIPPNNEQAIKATSCLVNSKSQVIIYSDGSRIEGKNTAAAAWCEKTKHQNVVVLGPTEKHGIYKAEFTGLILAFTSNDHCLRHRQSRLTRQNETIYEAVIFHHYSQNLRPSPVCVCDTGSETAFSAITDFVSHTWRLKNRWDWAEN</sequence>
<dbReference type="EMBL" id="MU167278">
    <property type="protein sequence ID" value="KAG0145331.1"/>
    <property type="molecule type" value="Genomic_DNA"/>
</dbReference>
<protein>
    <submittedName>
        <fullName evidence="1">Uncharacterized protein</fullName>
    </submittedName>
</protein>
<dbReference type="GO" id="GO:0003676">
    <property type="term" value="F:nucleic acid binding"/>
    <property type="evidence" value="ECO:0007669"/>
    <property type="project" value="InterPro"/>
</dbReference>
<dbReference type="Gene3D" id="3.30.420.10">
    <property type="entry name" value="Ribonuclease H-like superfamily/Ribonuclease H"/>
    <property type="match status" value="1"/>
</dbReference>
<dbReference type="Proteomes" id="UP000886653">
    <property type="component" value="Unassembled WGS sequence"/>
</dbReference>
<dbReference type="OrthoDB" id="3265515at2759"/>
<dbReference type="AlphaFoldDB" id="A0A9P6NEI2"/>
<accession>A0A9P6NEI2</accession>
<keyword evidence="2" id="KW-1185">Reference proteome</keyword>
<gene>
    <name evidence="1" type="ORF">CROQUDRAFT_93932</name>
</gene>
<dbReference type="InterPro" id="IPR036397">
    <property type="entry name" value="RNaseH_sf"/>
</dbReference>
<name>A0A9P6NEI2_9BASI</name>
<evidence type="ECO:0000313" key="2">
    <source>
        <dbReference type="Proteomes" id="UP000886653"/>
    </source>
</evidence>
<reference evidence="1" key="1">
    <citation type="submission" date="2013-11" db="EMBL/GenBank/DDBJ databases">
        <title>Genome sequence of the fusiform rust pathogen reveals effectors for host alternation and coevolution with pine.</title>
        <authorList>
            <consortium name="DOE Joint Genome Institute"/>
            <person name="Smith K."/>
            <person name="Pendleton A."/>
            <person name="Kubisiak T."/>
            <person name="Anderson C."/>
            <person name="Salamov A."/>
            <person name="Aerts A."/>
            <person name="Riley R."/>
            <person name="Clum A."/>
            <person name="Lindquist E."/>
            <person name="Ence D."/>
            <person name="Campbell M."/>
            <person name="Kronenberg Z."/>
            <person name="Feau N."/>
            <person name="Dhillon B."/>
            <person name="Hamelin R."/>
            <person name="Burleigh J."/>
            <person name="Smith J."/>
            <person name="Yandell M."/>
            <person name="Nelson C."/>
            <person name="Grigoriev I."/>
            <person name="Davis J."/>
        </authorList>
    </citation>
    <scope>NUCLEOTIDE SEQUENCE</scope>
    <source>
        <strain evidence="1">G11</strain>
    </source>
</reference>
<organism evidence="1 2">
    <name type="scientific">Cronartium quercuum f. sp. fusiforme G11</name>
    <dbReference type="NCBI Taxonomy" id="708437"/>
    <lineage>
        <taxon>Eukaryota</taxon>
        <taxon>Fungi</taxon>
        <taxon>Dikarya</taxon>
        <taxon>Basidiomycota</taxon>
        <taxon>Pucciniomycotina</taxon>
        <taxon>Pucciniomycetes</taxon>
        <taxon>Pucciniales</taxon>
        <taxon>Coleosporiaceae</taxon>
        <taxon>Cronartium</taxon>
    </lineage>
</organism>
<comment type="caution">
    <text evidence="1">The sequence shown here is derived from an EMBL/GenBank/DDBJ whole genome shotgun (WGS) entry which is preliminary data.</text>
</comment>